<name>A0ABR0W8V0_REHGL</name>
<dbReference type="PANTHER" id="PTHR35282:SF2">
    <property type="entry name" value="F5D14.24 PROTEIN"/>
    <property type="match status" value="1"/>
</dbReference>
<comment type="caution">
    <text evidence="2">The sequence shown here is derived from an EMBL/GenBank/DDBJ whole genome shotgun (WGS) entry which is preliminary data.</text>
</comment>
<feature type="region of interest" description="Disordered" evidence="1">
    <location>
        <begin position="1"/>
        <end position="24"/>
    </location>
</feature>
<accession>A0ABR0W8V0</accession>
<feature type="region of interest" description="Disordered" evidence="1">
    <location>
        <begin position="40"/>
        <end position="59"/>
    </location>
</feature>
<feature type="compositionally biased region" description="Basic and acidic residues" evidence="1">
    <location>
        <begin position="9"/>
        <end position="24"/>
    </location>
</feature>
<evidence type="ECO:0000313" key="2">
    <source>
        <dbReference type="EMBL" id="KAK6143056.1"/>
    </source>
</evidence>
<keyword evidence="3" id="KW-1185">Reference proteome</keyword>
<sequence length="98" mass="10912">MSTGGMKMDINHHFMDKTEPGKEITEDMTRESLIAISYGLPEHDQTAEMSPKNIDGEKVVEPQNCDGEEKYRSKLISISYSPSPDAKAVELLPEELNG</sequence>
<dbReference type="PANTHER" id="PTHR35282">
    <property type="entry name" value="F5D14.24 PROTEIN"/>
    <property type="match status" value="1"/>
</dbReference>
<evidence type="ECO:0000256" key="1">
    <source>
        <dbReference type="SAM" id="MobiDB-lite"/>
    </source>
</evidence>
<gene>
    <name evidence="2" type="ORF">DH2020_023404</name>
</gene>
<dbReference type="EMBL" id="JABTTQ020000013">
    <property type="protein sequence ID" value="KAK6143056.1"/>
    <property type="molecule type" value="Genomic_DNA"/>
</dbReference>
<proteinExistence type="predicted"/>
<evidence type="ECO:0000313" key="3">
    <source>
        <dbReference type="Proteomes" id="UP001318860"/>
    </source>
</evidence>
<dbReference type="Pfam" id="PF21737">
    <property type="entry name" value="DUF6865"/>
    <property type="match status" value="1"/>
</dbReference>
<protein>
    <submittedName>
        <fullName evidence="2">Uncharacterized protein</fullName>
    </submittedName>
</protein>
<dbReference type="Proteomes" id="UP001318860">
    <property type="component" value="Unassembled WGS sequence"/>
</dbReference>
<reference evidence="2 3" key="1">
    <citation type="journal article" date="2021" name="Comput. Struct. Biotechnol. J.">
        <title>De novo genome assembly of the potent medicinal plant Rehmannia glutinosa using nanopore technology.</title>
        <authorList>
            <person name="Ma L."/>
            <person name="Dong C."/>
            <person name="Song C."/>
            <person name="Wang X."/>
            <person name="Zheng X."/>
            <person name="Niu Y."/>
            <person name="Chen S."/>
            <person name="Feng W."/>
        </authorList>
    </citation>
    <scope>NUCLEOTIDE SEQUENCE [LARGE SCALE GENOMIC DNA]</scope>
    <source>
        <strain evidence="2">DH-2019</strain>
    </source>
</reference>
<organism evidence="2 3">
    <name type="scientific">Rehmannia glutinosa</name>
    <name type="common">Chinese foxglove</name>
    <dbReference type="NCBI Taxonomy" id="99300"/>
    <lineage>
        <taxon>Eukaryota</taxon>
        <taxon>Viridiplantae</taxon>
        <taxon>Streptophyta</taxon>
        <taxon>Embryophyta</taxon>
        <taxon>Tracheophyta</taxon>
        <taxon>Spermatophyta</taxon>
        <taxon>Magnoliopsida</taxon>
        <taxon>eudicotyledons</taxon>
        <taxon>Gunneridae</taxon>
        <taxon>Pentapetalae</taxon>
        <taxon>asterids</taxon>
        <taxon>lamiids</taxon>
        <taxon>Lamiales</taxon>
        <taxon>Orobanchaceae</taxon>
        <taxon>Rehmannieae</taxon>
        <taxon>Rehmannia</taxon>
    </lineage>
</organism>
<dbReference type="InterPro" id="IPR049198">
    <property type="entry name" value="DUF6865"/>
</dbReference>